<dbReference type="InterPro" id="IPR041122">
    <property type="entry name" value="RecJ_OB"/>
</dbReference>
<evidence type="ECO:0000256" key="6">
    <source>
        <dbReference type="SAM" id="Coils"/>
    </source>
</evidence>
<feature type="coiled-coil region" evidence="6">
    <location>
        <begin position="375"/>
        <end position="402"/>
    </location>
</feature>
<dbReference type="Gene3D" id="3.10.310.30">
    <property type="match status" value="1"/>
</dbReference>
<dbReference type="STRING" id="225849.swp_4226"/>
<dbReference type="GO" id="GO:0006281">
    <property type="term" value="P:DNA repair"/>
    <property type="evidence" value="ECO:0007669"/>
    <property type="project" value="InterPro"/>
</dbReference>
<dbReference type="FunFam" id="3.90.1640.30:FF:000001">
    <property type="entry name" value="Single-stranded-DNA-specific exonuclease RecJ"/>
    <property type="match status" value="1"/>
</dbReference>
<protein>
    <recommendedName>
        <fullName evidence="2">Single-stranded-DNA-specific exonuclease RecJ</fullName>
    </recommendedName>
</protein>
<dbReference type="Gene3D" id="3.90.1640.30">
    <property type="match status" value="1"/>
</dbReference>
<dbReference type="AlphaFoldDB" id="B8CU25"/>
<evidence type="ECO:0000313" key="10">
    <source>
        <dbReference type="EMBL" id="ACJ30881.1"/>
    </source>
</evidence>
<dbReference type="Proteomes" id="UP000000753">
    <property type="component" value="Chromosome"/>
</dbReference>
<dbReference type="GO" id="GO:0003676">
    <property type="term" value="F:nucleic acid binding"/>
    <property type="evidence" value="ECO:0007669"/>
    <property type="project" value="InterPro"/>
</dbReference>
<keyword evidence="3" id="KW-0540">Nuclease</keyword>
<comment type="similarity">
    <text evidence="1">Belongs to the RecJ family.</text>
</comment>
<feature type="domain" description="RecJ OB" evidence="9">
    <location>
        <begin position="529"/>
        <end position="632"/>
    </location>
</feature>
<dbReference type="Pfam" id="PF17768">
    <property type="entry name" value="RecJ_OB"/>
    <property type="match status" value="1"/>
</dbReference>
<dbReference type="GO" id="GO:0008409">
    <property type="term" value="F:5'-3' exonuclease activity"/>
    <property type="evidence" value="ECO:0007669"/>
    <property type="project" value="InterPro"/>
</dbReference>
<dbReference type="GO" id="GO:0006310">
    <property type="term" value="P:DNA recombination"/>
    <property type="evidence" value="ECO:0007669"/>
    <property type="project" value="InterPro"/>
</dbReference>
<accession>B8CU25</accession>
<keyword evidence="6" id="KW-0175">Coiled coil</keyword>
<evidence type="ECO:0000259" key="7">
    <source>
        <dbReference type="Pfam" id="PF01368"/>
    </source>
</evidence>
<dbReference type="PANTHER" id="PTHR30255">
    <property type="entry name" value="SINGLE-STRANDED-DNA-SPECIFIC EXONUCLEASE RECJ"/>
    <property type="match status" value="1"/>
</dbReference>
<dbReference type="InterPro" id="IPR001667">
    <property type="entry name" value="DDH_dom"/>
</dbReference>
<dbReference type="Pfam" id="PF02272">
    <property type="entry name" value="DHHA1"/>
    <property type="match status" value="1"/>
</dbReference>
<dbReference type="Pfam" id="PF01368">
    <property type="entry name" value="DHH"/>
    <property type="match status" value="1"/>
</dbReference>
<organism evidence="10 11">
    <name type="scientific">Shewanella piezotolerans (strain WP3 / JCM 13877)</name>
    <dbReference type="NCBI Taxonomy" id="225849"/>
    <lineage>
        <taxon>Bacteria</taxon>
        <taxon>Pseudomonadati</taxon>
        <taxon>Pseudomonadota</taxon>
        <taxon>Gammaproteobacteria</taxon>
        <taxon>Alteromonadales</taxon>
        <taxon>Shewanellaceae</taxon>
        <taxon>Shewanella</taxon>
    </lineage>
</organism>
<evidence type="ECO:0000313" key="11">
    <source>
        <dbReference type="Proteomes" id="UP000000753"/>
    </source>
</evidence>
<dbReference type="KEGG" id="swp:swp_4226"/>
<proteinExistence type="inferred from homology"/>
<feature type="domain" description="DHHA1" evidence="8">
    <location>
        <begin position="420"/>
        <end position="514"/>
    </location>
</feature>
<dbReference type="InterPro" id="IPR004610">
    <property type="entry name" value="RecJ"/>
</dbReference>
<evidence type="ECO:0000256" key="2">
    <source>
        <dbReference type="ARBA" id="ARBA00019841"/>
    </source>
</evidence>
<feature type="domain" description="DDH" evidence="7">
    <location>
        <begin position="133"/>
        <end position="293"/>
    </location>
</feature>
<dbReference type="InterPro" id="IPR038763">
    <property type="entry name" value="DHH_sf"/>
</dbReference>
<gene>
    <name evidence="10" type="ordered locus">swp_4226</name>
</gene>
<sequence>MLEALFLTVKNRTKTKLERSTAPSKKGEPRLTFFVPAKESEEQAFISSLCYAGRTHCLKVVSPVIHKIVRRSKVDDSHLPNSLSPLLKQIYASRGVSANECELSLGKLLRPNTMLGVTQAAEIVADAIAAQKSILIMGDFDADGATSTSVCMLALKMMGANNIDYLIPNRFDYGYGLSPEIVAVAAQKGAQLIITVDNGISSIEGVAAAKALGMTVVITDHHLPGQSIPDADAIVNPNQHGCEFASKSIAGVGVAFYLMSALRAELRQRDWYQQQGINEPNLGHLLDIVALGTVADVVSLDTNNRILVEAGLQRVKAGRCRVGITALLEVAKRTPSRIVASDFGFAVGPRLNAAGRLDEMALGVETLLCEDIMLARRMASELDSLNAERRDLETEMQQEALKSLESVELNESELPWGIALFQADWHQGVIGILASRIKDKYHRPVIAFADAGDGQIKGSARSIKGLHMRDLLELINSRHPGLILKFGGHAMAAGLSIKAGQFALFADAYDKAIRDILAPELLTGELVSDGELTPDQFTLPLAAELRAAGPWGQNFPEPLFDGHFRIIQQRIVGEKHLKLVLETECGQVMLDAIAFNVDLKTWPDASIQHAEIVYKLDVNEFRGNQTLQLMVDQIAPK</sequence>
<evidence type="ECO:0000256" key="1">
    <source>
        <dbReference type="ARBA" id="ARBA00005915"/>
    </source>
</evidence>
<dbReference type="EMBL" id="CP000472">
    <property type="protein sequence ID" value="ACJ30881.1"/>
    <property type="molecule type" value="Genomic_DNA"/>
</dbReference>
<dbReference type="InterPro" id="IPR051673">
    <property type="entry name" value="SSDNA_exonuclease_RecJ"/>
</dbReference>
<name>B8CU25_SHEPW</name>
<dbReference type="InterPro" id="IPR003156">
    <property type="entry name" value="DHHA1_dom"/>
</dbReference>
<evidence type="ECO:0000256" key="3">
    <source>
        <dbReference type="ARBA" id="ARBA00022722"/>
    </source>
</evidence>
<dbReference type="HOGENOM" id="CLU_009736_5_1_6"/>
<reference evidence="10 11" key="1">
    <citation type="journal article" date="2008" name="PLoS ONE">
        <title>Environmental adaptation: genomic analysis of the piezotolerant and psychrotolerant deep-sea iron reducing bacterium Shewanella piezotolerans WP3.</title>
        <authorList>
            <person name="Wang F."/>
            <person name="Wang J."/>
            <person name="Jian H."/>
            <person name="Zhang B."/>
            <person name="Li S."/>
            <person name="Wang F."/>
            <person name="Zeng X."/>
            <person name="Gao L."/>
            <person name="Bartlett D.H."/>
            <person name="Yu J."/>
            <person name="Hu S."/>
            <person name="Xiao X."/>
        </authorList>
    </citation>
    <scope>NUCLEOTIDE SEQUENCE [LARGE SCALE GENOMIC DNA]</scope>
    <source>
        <strain evidence="11">WP3 / JCM 13877</strain>
    </source>
</reference>
<dbReference type="eggNOG" id="COG0608">
    <property type="taxonomic scope" value="Bacteria"/>
</dbReference>
<evidence type="ECO:0000256" key="4">
    <source>
        <dbReference type="ARBA" id="ARBA00022801"/>
    </source>
</evidence>
<dbReference type="NCBIfam" id="TIGR00644">
    <property type="entry name" value="recJ"/>
    <property type="match status" value="1"/>
</dbReference>
<dbReference type="SUPFAM" id="SSF64182">
    <property type="entry name" value="DHH phosphoesterases"/>
    <property type="match status" value="1"/>
</dbReference>
<keyword evidence="4" id="KW-0378">Hydrolase</keyword>
<keyword evidence="5 10" id="KW-0269">Exonuclease</keyword>
<keyword evidence="11" id="KW-1185">Reference proteome</keyword>
<evidence type="ECO:0000256" key="5">
    <source>
        <dbReference type="ARBA" id="ARBA00022839"/>
    </source>
</evidence>
<evidence type="ECO:0000259" key="9">
    <source>
        <dbReference type="Pfam" id="PF17768"/>
    </source>
</evidence>
<dbReference type="PANTHER" id="PTHR30255:SF2">
    <property type="entry name" value="SINGLE-STRANDED-DNA-SPECIFIC EXONUCLEASE RECJ"/>
    <property type="match status" value="1"/>
</dbReference>
<evidence type="ECO:0000259" key="8">
    <source>
        <dbReference type="Pfam" id="PF02272"/>
    </source>
</evidence>